<dbReference type="EMBL" id="SOZI01000205">
    <property type="protein sequence ID" value="TNY17416.1"/>
    <property type="molecule type" value="Genomic_DNA"/>
</dbReference>
<feature type="region of interest" description="Disordered" evidence="1">
    <location>
        <begin position="190"/>
        <end position="309"/>
    </location>
</feature>
<evidence type="ECO:0000259" key="2">
    <source>
        <dbReference type="Pfam" id="PF16761"/>
    </source>
</evidence>
<protein>
    <recommendedName>
        <fullName evidence="2">Cryptic loci regulator 2 N-terminal domain-containing protein</fullName>
    </recommendedName>
</protein>
<dbReference type="InterPro" id="IPR038986">
    <property type="entry name" value="Clr2"/>
</dbReference>
<dbReference type="PANTHER" id="PTHR38046:SF1">
    <property type="entry name" value="CRYPTIC LOCI REGULATOR 2"/>
    <property type="match status" value="1"/>
</dbReference>
<evidence type="ECO:0000313" key="3">
    <source>
        <dbReference type="EMBL" id="TNY17416.1"/>
    </source>
</evidence>
<feature type="domain" description="Cryptic loci regulator 2 N-terminal" evidence="2">
    <location>
        <begin position="82"/>
        <end position="153"/>
    </location>
</feature>
<comment type="caution">
    <text evidence="3">The sequence shown here is derived from an EMBL/GenBank/DDBJ whole genome shotgun (WGS) entry which is preliminary data.</text>
</comment>
<dbReference type="PANTHER" id="PTHR38046">
    <property type="entry name" value="CRYPTIC LOCI REGULATOR 2"/>
    <property type="match status" value="1"/>
</dbReference>
<sequence>MPPQPVEGSYTVRYASGNFKDDPNVLVITPGFGDGDSSRWPDQGPDMSLLPQDNDKQQQWRRTAAEIAAKDLGLLDETHQHWILEELPTGYGLFQQVTHPKDGTSGGQGKSKLRLDRFIFGHNSKKIRSALSLGKHISNQLFGARSICHCDGCKVSHSKASASSMADIGAPLRMAPRKRKRTGEYAEIAGFSSRAATGEPEGSSTGAQPQQDEDGASNDTGTEREGSVAGGASPDKRPARKVRKSAAGARKRFAAGGAGGAGEDDEQHYGAGLAGEEGSDYEEPAFSTTDYARVGARTSSGRRTRPSERLLSGLQQEAQAQVFAAPAKPAGPLDEFDEAMTSAGKDVLAPSSTVTYDQGAEDVAHPTLSRVGELVWVRVPLGPPPSGAPETAQLSRWPGIVRSRVISMSEDGATREEVYRVELLGMSSQDVLEGVRGENVTPWTGYVPSNTQWLDHNPLVDDGLKAGQAKKRWAEIQAEGWLGVASAFRKAQRIGKAYAAIQLRPIPTLTTGAHLAAKPDVPPTSLNSLELQPADSRYLSYSHVIFGPELIHVGDFVRLNPTAELDPAVLAERSAPSPPDAADLPMTLVMRIGALYRGGKGSPLVARGHIFELKPVADDAPGVTPAADEALGSLPSTVAQSLPPPFPLHTWRLLAPAAGSTTSQGQETDVLFTPSIAGRYYPVTLPGPRANTTRDEVIETINDGLHMATSGLGVWEDGKGATGGKGEEGIRALALLLAGMAAGDRTVKIEAPNGLAGSRVEQFIVAEEQALGRPINPDEPALGAEAPRPGDEQVTDPAAAAAANPST</sequence>
<accession>A0A5C5FMJ4</accession>
<organism evidence="3 4">
    <name type="scientific">Rhodotorula diobovata</name>
    <dbReference type="NCBI Taxonomy" id="5288"/>
    <lineage>
        <taxon>Eukaryota</taxon>
        <taxon>Fungi</taxon>
        <taxon>Dikarya</taxon>
        <taxon>Basidiomycota</taxon>
        <taxon>Pucciniomycotina</taxon>
        <taxon>Microbotryomycetes</taxon>
        <taxon>Sporidiobolales</taxon>
        <taxon>Sporidiobolaceae</taxon>
        <taxon>Rhodotorula</taxon>
    </lineage>
</organism>
<feature type="compositionally biased region" description="Basic residues" evidence="1">
    <location>
        <begin position="238"/>
        <end position="253"/>
    </location>
</feature>
<dbReference type="Pfam" id="PF16761">
    <property type="entry name" value="Clr2_transil"/>
    <property type="match status" value="1"/>
</dbReference>
<proteinExistence type="predicted"/>
<evidence type="ECO:0000313" key="4">
    <source>
        <dbReference type="Proteomes" id="UP000311382"/>
    </source>
</evidence>
<dbReference type="GO" id="GO:0031934">
    <property type="term" value="C:mating-type region heterochromatin"/>
    <property type="evidence" value="ECO:0007669"/>
    <property type="project" value="TreeGrafter"/>
</dbReference>
<name>A0A5C5FMJ4_9BASI</name>
<dbReference type="Proteomes" id="UP000311382">
    <property type="component" value="Unassembled WGS sequence"/>
</dbReference>
<gene>
    <name evidence="3" type="ORF">DMC30DRAFT_120077</name>
</gene>
<feature type="compositionally biased region" description="Low complexity" evidence="1">
    <location>
        <begin position="798"/>
        <end position="807"/>
    </location>
</feature>
<feature type="region of interest" description="Disordered" evidence="1">
    <location>
        <begin position="771"/>
        <end position="807"/>
    </location>
</feature>
<evidence type="ECO:0000256" key="1">
    <source>
        <dbReference type="SAM" id="MobiDB-lite"/>
    </source>
</evidence>
<dbReference type="GO" id="GO:0070824">
    <property type="term" value="C:SHREC complex"/>
    <property type="evidence" value="ECO:0007669"/>
    <property type="project" value="InterPro"/>
</dbReference>
<dbReference type="AlphaFoldDB" id="A0A5C5FMJ4"/>
<reference evidence="3 4" key="1">
    <citation type="submission" date="2019-03" db="EMBL/GenBank/DDBJ databases">
        <title>Rhodosporidium diobovatum UCD-FST 08-225 genome sequencing, assembly, and annotation.</title>
        <authorList>
            <person name="Fakankun I.U."/>
            <person name="Fristensky B."/>
            <person name="Levin D.B."/>
        </authorList>
    </citation>
    <scope>NUCLEOTIDE SEQUENCE [LARGE SCALE GENOMIC DNA]</scope>
    <source>
        <strain evidence="3 4">UCD-FST 08-225</strain>
    </source>
</reference>
<dbReference type="GO" id="GO:0030466">
    <property type="term" value="P:silent mating-type cassette heterochromatin formation"/>
    <property type="evidence" value="ECO:0007669"/>
    <property type="project" value="TreeGrafter"/>
</dbReference>
<dbReference type="InterPro" id="IPR031915">
    <property type="entry name" value="Clr2_N"/>
</dbReference>
<dbReference type="STRING" id="5288.A0A5C5FMJ4"/>
<dbReference type="GO" id="GO:0033553">
    <property type="term" value="C:rDNA heterochromatin"/>
    <property type="evidence" value="ECO:0007669"/>
    <property type="project" value="TreeGrafter"/>
</dbReference>
<keyword evidence="4" id="KW-1185">Reference proteome</keyword>
<dbReference type="OrthoDB" id="438224at2759"/>